<name>A0A0E0JMW1_ORYPU</name>
<dbReference type="OMA" id="CCGVFDA"/>
<dbReference type="HOGENOM" id="CLU_095504_0_0_1"/>
<protein>
    <submittedName>
        <fullName evidence="2">Uncharacterized protein</fullName>
    </submittedName>
</protein>
<proteinExistence type="predicted"/>
<sequence length="304" mass="32195">MPKGAKKRAKLKKKQQGDHPAVSDDGGNNNNKNNAAENGSNDSSRRRDAASDGNHHLPSRPNIPHVDVSEDSMESSEEMVTPRAAASEADEEERKTATSEVPVEVVEAGEEVMVDALPPEAATAGVQEQQGKAEGNAEALVVVQEPEVKREESVAKVHPVYDPEPKGEEVLVVEAAAAASVVQEPEVKRDEVVVMETAAPPAVHEPEMKSGGVVVKDMVEVSRSLGAADTTEVARGPAVAVAAARQRATWWNCCGIFDAFSGWNLEAKKTVDAKLFKADGTVRNDSVSAAANAYRCKKATALSA</sequence>
<evidence type="ECO:0000313" key="2">
    <source>
        <dbReference type="EnsemblPlants" id="OPUNC01G27630.1"/>
    </source>
</evidence>
<reference evidence="2" key="2">
    <citation type="submission" date="2018-05" db="EMBL/GenBank/DDBJ databases">
        <title>OpunRS2 (Oryza punctata Reference Sequence Version 2).</title>
        <authorList>
            <person name="Zhang J."/>
            <person name="Kudrna D."/>
            <person name="Lee S."/>
            <person name="Talag J."/>
            <person name="Welchert J."/>
            <person name="Wing R.A."/>
        </authorList>
    </citation>
    <scope>NUCLEOTIDE SEQUENCE [LARGE SCALE GENOMIC DNA]</scope>
</reference>
<reference evidence="2" key="1">
    <citation type="submission" date="2015-04" db="UniProtKB">
        <authorList>
            <consortium name="EnsemblPlants"/>
        </authorList>
    </citation>
    <scope>IDENTIFICATION</scope>
</reference>
<feature type="compositionally biased region" description="Basic and acidic residues" evidence="1">
    <location>
        <begin position="43"/>
        <end position="55"/>
    </location>
</feature>
<feature type="compositionally biased region" description="Low complexity" evidence="1">
    <location>
        <begin position="23"/>
        <end position="42"/>
    </location>
</feature>
<keyword evidence="3" id="KW-1185">Reference proteome</keyword>
<organism evidence="2">
    <name type="scientific">Oryza punctata</name>
    <name type="common">Red rice</name>
    <dbReference type="NCBI Taxonomy" id="4537"/>
    <lineage>
        <taxon>Eukaryota</taxon>
        <taxon>Viridiplantae</taxon>
        <taxon>Streptophyta</taxon>
        <taxon>Embryophyta</taxon>
        <taxon>Tracheophyta</taxon>
        <taxon>Spermatophyta</taxon>
        <taxon>Magnoliopsida</taxon>
        <taxon>Liliopsida</taxon>
        <taxon>Poales</taxon>
        <taxon>Poaceae</taxon>
        <taxon>BOP clade</taxon>
        <taxon>Oryzoideae</taxon>
        <taxon>Oryzeae</taxon>
        <taxon>Oryzinae</taxon>
        <taxon>Oryza</taxon>
    </lineage>
</organism>
<accession>A0A0E0JMW1</accession>
<evidence type="ECO:0000256" key="1">
    <source>
        <dbReference type="SAM" id="MobiDB-lite"/>
    </source>
</evidence>
<dbReference type="eggNOG" id="ENOG502R3CD">
    <property type="taxonomic scope" value="Eukaryota"/>
</dbReference>
<feature type="compositionally biased region" description="Basic residues" evidence="1">
    <location>
        <begin position="1"/>
        <end position="14"/>
    </location>
</feature>
<dbReference type="EnsemblPlants" id="OPUNC01G27630.1">
    <property type="protein sequence ID" value="OPUNC01G27630.1"/>
    <property type="gene ID" value="OPUNC01G27630"/>
</dbReference>
<dbReference type="AlphaFoldDB" id="A0A0E0JMW1"/>
<dbReference type="Proteomes" id="UP000026962">
    <property type="component" value="Chromosome 1"/>
</dbReference>
<evidence type="ECO:0000313" key="3">
    <source>
        <dbReference type="Proteomes" id="UP000026962"/>
    </source>
</evidence>
<dbReference type="Gramene" id="OPUNC01G27630.1">
    <property type="protein sequence ID" value="OPUNC01G27630.1"/>
    <property type="gene ID" value="OPUNC01G27630"/>
</dbReference>
<feature type="region of interest" description="Disordered" evidence="1">
    <location>
        <begin position="1"/>
        <end position="104"/>
    </location>
</feature>